<organism evidence="1 2">
    <name type="scientific">Ilyodon furcidens</name>
    <name type="common">goldbreast splitfin</name>
    <dbReference type="NCBI Taxonomy" id="33524"/>
    <lineage>
        <taxon>Eukaryota</taxon>
        <taxon>Metazoa</taxon>
        <taxon>Chordata</taxon>
        <taxon>Craniata</taxon>
        <taxon>Vertebrata</taxon>
        <taxon>Euteleostomi</taxon>
        <taxon>Actinopterygii</taxon>
        <taxon>Neopterygii</taxon>
        <taxon>Teleostei</taxon>
        <taxon>Neoteleostei</taxon>
        <taxon>Acanthomorphata</taxon>
        <taxon>Ovalentaria</taxon>
        <taxon>Atherinomorphae</taxon>
        <taxon>Cyprinodontiformes</taxon>
        <taxon>Goodeidae</taxon>
        <taxon>Ilyodon</taxon>
    </lineage>
</organism>
<proteinExistence type="predicted"/>
<keyword evidence="2" id="KW-1185">Reference proteome</keyword>
<dbReference type="Proteomes" id="UP001482620">
    <property type="component" value="Unassembled WGS sequence"/>
</dbReference>
<comment type="caution">
    <text evidence="1">The sequence shown here is derived from an EMBL/GenBank/DDBJ whole genome shotgun (WGS) entry which is preliminary data.</text>
</comment>
<evidence type="ECO:0000313" key="1">
    <source>
        <dbReference type="EMBL" id="MEQ2234848.1"/>
    </source>
</evidence>
<evidence type="ECO:0000313" key="2">
    <source>
        <dbReference type="Proteomes" id="UP001482620"/>
    </source>
</evidence>
<sequence length="129" mass="14680">MAASKNILVRWQCFISFCFSGFTPTAEDECFGFSSGFPLAITECTSYSSLCSLCSGSVKGQSSSAVQDVKQATLDRLFRHFQHISRSQDNHLTETRMRTCRERKKGFLIDSRVNQRRLPSQQLLPWQTN</sequence>
<gene>
    <name evidence="1" type="ORF">ILYODFUR_035612</name>
</gene>
<name>A0ABV0TTA0_9TELE</name>
<accession>A0ABV0TTA0</accession>
<protein>
    <recommendedName>
        <fullName evidence="3">Secreted protein</fullName>
    </recommendedName>
</protein>
<reference evidence="1 2" key="1">
    <citation type="submission" date="2021-06" db="EMBL/GenBank/DDBJ databases">
        <authorList>
            <person name="Palmer J.M."/>
        </authorList>
    </citation>
    <scope>NUCLEOTIDE SEQUENCE [LARGE SCALE GENOMIC DNA]</scope>
    <source>
        <strain evidence="2">if_2019</strain>
        <tissue evidence="1">Muscle</tissue>
    </source>
</reference>
<dbReference type="EMBL" id="JAHRIQ010041613">
    <property type="protein sequence ID" value="MEQ2234848.1"/>
    <property type="molecule type" value="Genomic_DNA"/>
</dbReference>
<evidence type="ECO:0008006" key="3">
    <source>
        <dbReference type="Google" id="ProtNLM"/>
    </source>
</evidence>